<evidence type="ECO:0000313" key="5">
    <source>
        <dbReference type="EMBL" id="MFC6196563.1"/>
    </source>
</evidence>
<dbReference type="PROSITE" id="PS50111">
    <property type="entry name" value="CHEMOTAXIS_TRANSDUC_2"/>
    <property type="match status" value="1"/>
</dbReference>
<dbReference type="EMBL" id="JBHSSW010000001">
    <property type="protein sequence ID" value="MFC6196563.1"/>
    <property type="molecule type" value="Genomic_DNA"/>
</dbReference>
<dbReference type="PANTHER" id="PTHR32089:SF112">
    <property type="entry name" value="LYSOZYME-LIKE PROTEIN-RELATED"/>
    <property type="match status" value="1"/>
</dbReference>
<sequence length="433" mass="47249">MAFKIEEKMKPYSGSERELGKSTMQVLKPHFEAMMLHTYKNAIGADWDKLPADVEQLEGFKFDRILQGQFDSEYLKSQEQIARNVASQIDFFDYMVGYHEYCFALVNTFVEQMPKNMANQRSQYLRLLLRSIFTDAAVVMYYFFRDANDKAAGEREALAENFTATVKTSFDDMRSAIADIEANSKELGNETEKVRKALSSSNAAPDQVKANVESVAAAAEELSATIGSISDRMNQNKTHVDAISSNVDNVMSTNDTLLEVTKQISQITGLINGIASQTNLLALNATIEAARAGEAGRGFAIVAQEVKKLAQDTANATEGISGNVESLQRTVEQISQALGEVRNSVNEVAEGATHISAAVEQQEAASSEIAQNAEYSSTAVHEMAENAQMTLGIADQSYALANQTAGSAQETSSRLNDINQAMESFLSSLKKAS</sequence>
<comment type="caution">
    <text evidence="5">The sequence shown here is derived from an EMBL/GenBank/DDBJ whole genome shotgun (WGS) entry which is preliminary data.</text>
</comment>
<evidence type="ECO:0000256" key="3">
    <source>
        <dbReference type="PROSITE-ProRule" id="PRU00284"/>
    </source>
</evidence>
<evidence type="ECO:0000256" key="1">
    <source>
        <dbReference type="ARBA" id="ARBA00023224"/>
    </source>
</evidence>
<evidence type="ECO:0000259" key="4">
    <source>
        <dbReference type="PROSITE" id="PS50111"/>
    </source>
</evidence>
<dbReference type="SUPFAM" id="SSF58104">
    <property type="entry name" value="Methyl-accepting chemotaxis protein (MCP) signaling domain"/>
    <property type="match status" value="1"/>
</dbReference>
<accession>A0ABW1S5V5</accession>
<dbReference type="InterPro" id="IPR004090">
    <property type="entry name" value="Chemotax_Me-accpt_rcpt"/>
</dbReference>
<proteinExistence type="inferred from homology"/>
<evidence type="ECO:0000313" key="6">
    <source>
        <dbReference type="Proteomes" id="UP001596303"/>
    </source>
</evidence>
<organism evidence="5 6">
    <name type="scientific">Ponticaulis profundi</name>
    <dbReference type="NCBI Taxonomy" id="2665222"/>
    <lineage>
        <taxon>Bacteria</taxon>
        <taxon>Pseudomonadati</taxon>
        <taxon>Pseudomonadota</taxon>
        <taxon>Alphaproteobacteria</taxon>
        <taxon>Hyphomonadales</taxon>
        <taxon>Hyphomonadaceae</taxon>
        <taxon>Ponticaulis</taxon>
    </lineage>
</organism>
<dbReference type="SMART" id="SM00283">
    <property type="entry name" value="MA"/>
    <property type="match status" value="1"/>
</dbReference>
<dbReference type="PANTHER" id="PTHR32089">
    <property type="entry name" value="METHYL-ACCEPTING CHEMOTAXIS PROTEIN MCPB"/>
    <property type="match status" value="1"/>
</dbReference>
<evidence type="ECO:0000256" key="2">
    <source>
        <dbReference type="ARBA" id="ARBA00029447"/>
    </source>
</evidence>
<keyword evidence="1 3" id="KW-0807">Transducer</keyword>
<dbReference type="InterPro" id="IPR004089">
    <property type="entry name" value="MCPsignal_dom"/>
</dbReference>
<protein>
    <submittedName>
        <fullName evidence="5">Methyl-accepting chemotaxis protein</fullName>
    </submittedName>
</protein>
<dbReference type="Proteomes" id="UP001596303">
    <property type="component" value="Unassembled WGS sequence"/>
</dbReference>
<gene>
    <name evidence="5" type="ORF">ACFQDM_00660</name>
</gene>
<reference evidence="6" key="1">
    <citation type="journal article" date="2019" name="Int. J. Syst. Evol. Microbiol.">
        <title>The Global Catalogue of Microorganisms (GCM) 10K type strain sequencing project: providing services to taxonomists for standard genome sequencing and annotation.</title>
        <authorList>
            <consortium name="The Broad Institute Genomics Platform"/>
            <consortium name="The Broad Institute Genome Sequencing Center for Infectious Disease"/>
            <person name="Wu L."/>
            <person name="Ma J."/>
        </authorList>
    </citation>
    <scope>NUCLEOTIDE SEQUENCE [LARGE SCALE GENOMIC DNA]</scope>
    <source>
        <strain evidence="6">CGMCC-1.15741</strain>
    </source>
</reference>
<feature type="domain" description="Methyl-accepting transducer" evidence="4">
    <location>
        <begin position="169"/>
        <end position="419"/>
    </location>
</feature>
<keyword evidence="6" id="KW-1185">Reference proteome</keyword>
<dbReference type="Gene3D" id="1.10.287.950">
    <property type="entry name" value="Methyl-accepting chemotaxis protein"/>
    <property type="match status" value="1"/>
</dbReference>
<dbReference type="Pfam" id="PF00015">
    <property type="entry name" value="MCPsignal"/>
    <property type="match status" value="1"/>
</dbReference>
<dbReference type="PRINTS" id="PR00260">
    <property type="entry name" value="CHEMTRNSDUCR"/>
</dbReference>
<name>A0ABW1S5V5_9PROT</name>
<comment type="similarity">
    <text evidence="2">Belongs to the methyl-accepting chemotaxis (MCP) protein family.</text>
</comment>